<reference evidence="1 2" key="1">
    <citation type="journal article" date="2018" name="Nat. Biotechnol.">
        <title>A standardized bacterial taxonomy based on genome phylogeny substantially revises the tree of life.</title>
        <authorList>
            <person name="Parks D.H."/>
            <person name="Chuvochina M."/>
            <person name="Waite D.W."/>
            <person name="Rinke C."/>
            <person name="Skarshewski A."/>
            <person name="Chaumeil P.A."/>
            <person name="Hugenholtz P."/>
        </authorList>
    </citation>
    <scope>NUCLEOTIDE SEQUENCE [LARGE SCALE GENOMIC DNA]</scope>
    <source>
        <strain evidence="1">UBA9956</strain>
    </source>
</reference>
<dbReference type="Proteomes" id="UP000264062">
    <property type="component" value="Unassembled WGS sequence"/>
</dbReference>
<dbReference type="AlphaFoldDB" id="A0A350H8Y8"/>
<accession>A0A350H8Y8</accession>
<evidence type="ECO:0008006" key="3">
    <source>
        <dbReference type="Google" id="ProtNLM"/>
    </source>
</evidence>
<evidence type="ECO:0000313" key="2">
    <source>
        <dbReference type="Proteomes" id="UP000264062"/>
    </source>
</evidence>
<gene>
    <name evidence="1" type="ORF">DCW38_02345</name>
</gene>
<evidence type="ECO:0000313" key="1">
    <source>
        <dbReference type="EMBL" id="HAV92004.1"/>
    </source>
</evidence>
<protein>
    <recommendedName>
        <fullName evidence="3">DUF2007 domain-containing protein</fullName>
    </recommendedName>
</protein>
<sequence length="78" mass="8973">MEEIVLLKIFSTREEAEIMKALLESHEISVIIKADDAAGFYPQMDISRGVKMFVDKQNLQEAQELLEPFNESADNERE</sequence>
<proteinExistence type="predicted"/>
<name>A0A350H8Y8_UNCW3</name>
<dbReference type="EMBL" id="DMZY01000071">
    <property type="protein sequence ID" value="HAV92004.1"/>
    <property type="molecule type" value="Genomic_DNA"/>
</dbReference>
<comment type="caution">
    <text evidence="1">The sequence shown here is derived from an EMBL/GenBank/DDBJ whole genome shotgun (WGS) entry which is preliminary data.</text>
</comment>
<organism evidence="1 2">
    <name type="scientific">candidate division WOR-3 bacterium</name>
    <dbReference type="NCBI Taxonomy" id="2052148"/>
    <lineage>
        <taxon>Bacteria</taxon>
        <taxon>Bacteria division WOR-3</taxon>
    </lineage>
</organism>